<keyword evidence="8 14" id="KW-0863">Zinc-finger</keyword>
<evidence type="ECO:0000256" key="11">
    <source>
        <dbReference type="ARBA" id="ARBA00022989"/>
    </source>
</evidence>
<dbReference type="Gene3D" id="3.30.40.10">
    <property type="entry name" value="Zinc/RING finger domain, C3HC4 (zinc finger)"/>
    <property type="match status" value="1"/>
</dbReference>
<feature type="compositionally biased region" description="Polar residues" evidence="15">
    <location>
        <begin position="361"/>
        <end position="372"/>
    </location>
</feature>
<comment type="catalytic activity">
    <reaction evidence="1">
        <text>S-ubiquitinyl-[E2 ubiquitin-conjugating enzyme]-L-cysteine + [acceptor protein]-L-lysine = [E2 ubiquitin-conjugating enzyme]-L-cysteine + N(6)-ubiquitinyl-[acceptor protein]-L-lysine.</text>
        <dbReference type="EC" id="2.3.2.27"/>
    </reaction>
</comment>
<name>A0A565CNU3_9BRAS</name>
<protein>
    <recommendedName>
        <fullName evidence="4">RING-type E3 ubiquitin transferase</fullName>
        <ecNumber evidence="4">2.3.2.27</ecNumber>
    </recommendedName>
</protein>
<dbReference type="Proteomes" id="UP000489600">
    <property type="component" value="Unassembled WGS sequence"/>
</dbReference>
<feature type="transmembrane region" description="Helical" evidence="16">
    <location>
        <begin position="54"/>
        <end position="73"/>
    </location>
</feature>
<feature type="domain" description="RING-type" evidence="18">
    <location>
        <begin position="130"/>
        <end position="172"/>
    </location>
</feature>
<reference evidence="19" key="1">
    <citation type="submission" date="2019-07" db="EMBL/GenBank/DDBJ databases">
        <authorList>
            <person name="Dittberner H."/>
        </authorList>
    </citation>
    <scope>NUCLEOTIDE SEQUENCE [LARGE SCALE GENOMIC DNA]</scope>
</reference>
<evidence type="ECO:0000256" key="6">
    <source>
        <dbReference type="ARBA" id="ARBA00022692"/>
    </source>
</evidence>
<evidence type="ECO:0000259" key="18">
    <source>
        <dbReference type="PROSITE" id="PS50089"/>
    </source>
</evidence>
<dbReference type="FunFam" id="3.30.40.10:FF:000187">
    <property type="entry name" value="E3 ubiquitin-protein ligase ATL6"/>
    <property type="match status" value="1"/>
</dbReference>
<evidence type="ECO:0000256" key="5">
    <source>
        <dbReference type="ARBA" id="ARBA00022679"/>
    </source>
</evidence>
<organism evidence="19 20">
    <name type="scientific">Arabis nemorensis</name>
    <dbReference type="NCBI Taxonomy" id="586526"/>
    <lineage>
        <taxon>Eukaryota</taxon>
        <taxon>Viridiplantae</taxon>
        <taxon>Streptophyta</taxon>
        <taxon>Embryophyta</taxon>
        <taxon>Tracheophyta</taxon>
        <taxon>Spermatophyta</taxon>
        <taxon>Magnoliopsida</taxon>
        <taxon>eudicotyledons</taxon>
        <taxon>Gunneridae</taxon>
        <taxon>Pentapetalae</taxon>
        <taxon>rosids</taxon>
        <taxon>malvids</taxon>
        <taxon>Brassicales</taxon>
        <taxon>Brassicaceae</taxon>
        <taxon>Arabideae</taxon>
        <taxon>Arabis</taxon>
    </lineage>
</organism>
<evidence type="ECO:0000256" key="16">
    <source>
        <dbReference type="SAM" id="Phobius"/>
    </source>
</evidence>
<dbReference type="AlphaFoldDB" id="A0A565CNU3"/>
<dbReference type="SMART" id="SM00184">
    <property type="entry name" value="RING"/>
    <property type="match status" value="1"/>
</dbReference>
<evidence type="ECO:0000256" key="12">
    <source>
        <dbReference type="ARBA" id="ARBA00023136"/>
    </source>
</evidence>
<comment type="pathway">
    <text evidence="3">Protein modification; protein ubiquitination.</text>
</comment>
<dbReference type="Pfam" id="PF13639">
    <property type="entry name" value="zf-RING_2"/>
    <property type="match status" value="1"/>
</dbReference>
<keyword evidence="7" id="KW-0479">Metal-binding</keyword>
<keyword evidence="9" id="KW-0833">Ubl conjugation pathway</keyword>
<evidence type="ECO:0000256" key="9">
    <source>
        <dbReference type="ARBA" id="ARBA00022786"/>
    </source>
</evidence>
<feature type="chain" id="PRO_5021787350" description="RING-type E3 ubiquitin transferase" evidence="17">
    <location>
        <begin position="31"/>
        <end position="379"/>
    </location>
</feature>
<evidence type="ECO:0000256" key="10">
    <source>
        <dbReference type="ARBA" id="ARBA00022833"/>
    </source>
</evidence>
<dbReference type="GO" id="GO:0016020">
    <property type="term" value="C:membrane"/>
    <property type="evidence" value="ECO:0007669"/>
    <property type="project" value="UniProtKB-SubCell"/>
</dbReference>
<dbReference type="GO" id="GO:0061630">
    <property type="term" value="F:ubiquitin protein ligase activity"/>
    <property type="evidence" value="ECO:0007669"/>
    <property type="project" value="UniProtKB-EC"/>
</dbReference>
<dbReference type="PROSITE" id="PS50089">
    <property type="entry name" value="ZF_RING_2"/>
    <property type="match status" value="1"/>
</dbReference>
<dbReference type="PANTHER" id="PTHR14155:SF578">
    <property type="entry name" value="E3 UBIQUITIN-PROTEIN LIGASE ATL31"/>
    <property type="match status" value="1"/>
</dbReference>
<dbReference type="PANTHER" id="PTHR14155">
    <property type="entry name" value="RING FINGER DOMAIN-CONTAINING"/>
    <property type="match status" value="1"/>
</dbReference>
<dbReference type="InterPro" id="IPR053238">
    <property type="entry name" value="RING-H2_zinc_finger"/>
</dbReference>
<comment type="caution">
    <text evidence="19">The sequence shown here is derived from an EMBL/GenBank/DDBJ whole genome shotgun (WGS) entry which is preliminary data.</text>
</comment>
<evidence type="ECO:0000256" key="17">
    <source>
        <dbReference type="SAM" id="SignalP"/>
    </source>
</evidence>
<dbReference type="OrthoDB" id="8062037at2759"/>
<feature type="signal peptide" evidence="17">
    <location>
        <begin position="1"/>
        <end position="30"/>
    </location>
</feature>
<evidence type="ECO:0000256" key="2">
    <source>
        <dbReference type="ARBA" id="ARBA00004167"/>
    </source>
</evidence>
<dbReference type="EMBL" id="CABITT030000008">
    <property type="protein sequence ID" value="VVB15272.1"/>
    <property type="molecule type" value="Genomic_DNA"/>
</dbReference>
<dbReference type="InterPro" id="IPR001841">
    <property type="entry name" value="Znf_RING"/>
</dbReference>
<evidence type="ECO:0000313" key="20">
    <source>
        <dbReference type="Proteomes" id="UP000489600"/>
    </source>
</evidence>
<feature type="region of interest" description="Disordered" evidence="15">
    <location>
        <begin position="354"/>
        <end position="379"/>
    </location>
</feature>
<keyword evidence="6 16" id="KW-0812">Transmembrane</keyword>
<gene>
    <name evidence="19" type="ORF">ANE_LOCUS25716</name>
</gene>
<keyword evidence="11 16" id="KW-1133">Transmembrane helix</keyword>
<proteinExistence type="inferred from homology"/>
<sequence length="379" mass="41476">MKSSHRTDLLACLPTVFLFLLLSGSELAAGQPSQPDPSHDPYGYGGRLSPALSVVVVVVIASLFFMGFFTVYIRHCTGATEASVNPARGGRRVRNATVARGLDASTIETFPTLVYSEVKTQKIGKGALECAICLNEFEDDETLRLLPKCDHVFHTHCIGAWLEGHVTCPVCRTNLAEQKPDEPVVEPEIITETDLEAQRSVIPEPAAELDGTESATRVKFSRSHTTGHSVVLPGENTERFTLRLPEDLRKKIMANWKMNRSNSVFVLPRGGSSRSGKPADQSRARSDRWVFRKTPSFLWRNRDDGSIRLGGTGSIKANAIPSLTGDSVRADRWAFLRNPSFLWRNTNTSVLSPRIGASDGEGTSSVHHTGTSGPIRLPV</sequence>
<evidence type="ECO:0000313" key="19">
    <source>
        <dbReference type="EMBL" id="VVB15272.1"/>
    </source>
</evidence>
<keyword evidence="20" id="KW-1185">Reference proteome</keyword>
<keyword evidence="5" id="KW-0808">Transferase</keyword>
<evidence type="ECO:0000256" key="8">
    <source>
        <dbReference type="ARBA" id="ARBA00022771"/>
    </source>
</evidence>
<feature type="region of interest" description="Disordered" evidence="15">
    <location>
        <begin position="267"/>
        <end position="286"/>
    </location>
</feature>
<keyword evidence="10" id="KW-0862">Zinc</keyword>
<evidence type="ECO:0000256" key="1">
    <source>
        <dbReference type="ARBA" id="ARBA00000900"/>
    </source>
</evidence>
<evidence type="ECO:0000256" key="4">
    <source>
        <dbReference type="ARBA" id="ARBA00012483"/>
    </source>
</evidence>
<evidence type="ECO:0000256" key="3">
    <source>
        <dbReference type="ARBA" id="ARBA00004906"/>
    </source>
</evidence>
<dbReference type="InterPro" id="IPR013083">
    <property type="entry name" value="Znf_RING/FYVE/PHD"/>
</dbReference>
<accession>A0A565CNU3</accession>
<dbReference type="GO" id="GO:0008270">
    <property type="term" value="F:zinc ion binding"/>
    <property type="evidence" value="ECO:0007669"/>
    <property type="project" value="UniProtKB-KW"/>
</dbReference>
<dbReference type="EC" id="2.3.2.27" evidence="4"/>
<evidence type="ECO:0000256" key="14">
    <source>
        <dbReference type="PROSITE-ProRule" id="PRU00175"/>
    </source>
</evidence>
<evidence type="ECO:0000256" key="7">
    <source>
        <dbReference type="ARBA" id="ARBA00022723"/>
    </source>
</evidence>
<keyword evidence="12 16" id="KW-0472">Membrane</keyword>
<evidence type="ECO:0000256" key="13">
    <source>
        <dbReference type="ARBA" id="ARBA00024209"/>
    </source>
</evidence>
<comment type="subcellular location">
    <subcellularLocation>
        <location evidence="2">Membrane</location>
        <topology evidence="2">Single-pass membrane protein</topology>
    </subcellularLocation>
</comment>
<dbReference type="CDD" id="cd16461">
    <property type="entry name" value="RING-H2_EL5-like"/>
    <property type="match status" value="1"/>
</dbReference>
<evidence type="ECO:0000256" key="15">
    <source>
        <dbReference type="SAM" id="MobiDB-lite"/>
    </source>
</evidence>
<dbReference type="SUPFAM" id="SSF57850">
    <property type="entry name" value="RING/U-box"/>
    <property type="match status" value="1"/>
</dbReference>
<keyword evidence="17" id="KW-0732">Signal</keyword>
<comment type="similarity">
    <text evidence="13">Belongs to the RING-type zinc finger family. ATL subfamily.</text>
</comment>